<reference evidence="1" key="2">
    <citation type="submission" date="2015-07" db="EMBL/GenBank/DDBJ databases">
        <authorList>
            <person name="Noorani M."/>
        </authorList>
    </citation>
    <scope>NUCLEOTIDE SEQUENCE</scope>
    <source>
        <strain evidence="1">Yugu1</strain>
    </source>
</reference>
<name>A0A368SJY7_SETIT</name>
<protein>
    <submittedName>
        <fullName evidence="1">Uncharacterized protein</fullName>
    </submittedName>
</protein>
<accession>A0A368SJY7</accession>
<gene>
    <name evidence="1" type="ORF">SETIT_9G191300v2</name>
</gene>
<dbReference type="AlphaFoldDB" id="A0A368SJY7"/>
<sequence>MRAARALCSRGPSCPILLLELEVGCNHLLLLARPDVAQPPAAGTPEHLRCATGPALLSYSSSHIDRRGGTTKLMISTPFPFSYPFFSPLVVSWPYPEMEAYLKAASPRKGLAADN</sequence>
<dbReference type="EMBL" id="CM003536">
    <property type="protein sequence ID" value="RCV42130.1"/>
    <property type="molecule type" value="Genomic_DNA"/>
</dbReference>
<evidence type="ECO:0000313" key="1">
    <source>
        <dbReference type="EMBL" id="RCV42130.1"/>
    </source>
</evidence>
<proteinExistence type="predicted"/>
<reference evidence="1" key="1">
    <citation type="journal article" date="2012" name="Nat. Biotechnol.">
        <title>Reference genome sequence of the model plant Setaria.</title>
        <authorList>
            <person name="Bennetzen J.L."/>
            <person name="Schmutz J."/>
            <person name="Wang H."/>
            <person name="Percifield R."/>
            <person name="Hawkins J."/>
            <person name="Pontaroli A.C."/>
            <person name="Estep M."/>
            <person name="Feng L."/>
            <person name="Vaughn J.N."/>
            <person name="Grimwood J."/>
            <person name="Jenkins J."/>
            <person name="Barry K."/>
            <person name="Lindquist E."/>
            <person name="Hellsten U."/>
            <person name="Deshpande S."/>
            <person name="Wang X."/>
            <person name="Wu X."/>
            <person name="Mitros T."/>
            <person name="Triplett J."/>
            <person name="Yang X."/>
            <person name="Ye C.Y."/>
            <person name="Mauro-Herrera M."/>
            <person name="Wang L."/>
            <person name="Li P."/>
            <person name="Sharma M."/>
            <person name="Sharma R."/>
            <person name="Ronald P.C."/>
            <person name="Panaud O."/>
            <person name="Kellogg E.A."/>
            <person name="Brutnell T.P."/>
            <person name="Doust A.N."/>
            <person name="Tuskan G.A."/>
            <person name="Rokhsar D."/>
            <person name="Devos K.M."/>
        </authorList>
    </citation>
    <scope>NUCLEOTIDE SEQUENCE [LARGE SCALE GENOMIC DNA]</scope>
    <source>
        <strain evidence="1">Yugu1</strain>
    </source>
</reference>
<organism evidence="1">
    <name type="scientific">Setaria italica</name>
    <name type="common">Foxtail millet</name>
    <name type="synonym">Panicum italicum</name>
    <dbReference type="NCBI Taxonomy" id="4555"/>
    <lineage>
        <taxon>Eukaryota</taxon>
        <taxon>Viridiplantae</taxon>
        <taxon>Streptophyta</taxon>
        <taxon>Embryophyta</taxon>
        <taxon>Tracheophyta</taxon>
        <taxon>Spermatophyta</taxon>
        <taxon>Magnoliopsida</taxon>
        <taxon>Liliopsida</taxon>
        <taxon>Poales</taxon>
        <taxon>Poaceae</taxon>
        <taxon>PACMAD clade</taxon>
        <taxon>Panicoideae</taxon>
        <taxon>Panicodae</taxon>
        <taxon>Paniceae</taxon>
        <taxon>Cenchrinae</taxon>
        <taxon>Setaria</taxon>
    </lineage>
</organism>